<dbReference type="InterPro" id="IPR027275">
    <property type="entry name" value="PRC-brl_dom"/>
</dbReference>
<keyword evidence="1" id="KW-0812">Transmembrane</keyword>
<evidence type="ECO:0000313" key="3">
    <source>
        <dbReference type="EMBL" id="PAX07758.1"/>
    </source>
</evidence>
<feature type="domain" description="PRC-barrel" evidence="2">
    <location>
        <begin position="105"/>
        <end position="174"/>
    </location>
</feature>
<feature type="transmembrane region" description="Helical" evidence="1">
    <location>
        <begin position="31"/>
        <end position="49"/>
    </location>
</feature>
<gene>
    <name evidence="3" type="ORF">CKY28_08985</name>
</gene>
<evidence type="ECO:0000256" key="1">
    <source>
        <dbReference type="SAM" id="Phobius"/>
    </source>
</evidence>
<proteinExistence type="predicted"/>
<dbReference type="OrthoDB" id="7619970at2"/>
<dbReference type="InterPro" id="IPR011033">
    <property type="entry name" value="PRC_barrel-like_sf"/>
</dbReference>
<feature type="transmembrane region" description="Helical" evidence="1">
    <location>
        <begin position="61"/>
        <end position="79"/>
    </location>
</feature>
<keyword evidence="1" id="KW-0472">Membrane</keyword>
<accession>A0A2A2SET3</accession>
<dbReference type="Proteomes" id="UP000218151">
    <property type="component" value="Unassembled WGS sequence"/>
</dbReference>
<evidence type="ECO:0000313" key="4">
    <source>
        <dbReference type="Proteomes" id="UP000218151"/>
    </source>
</evidence>
<name>A0A2A2SET3_9SPHN</name>
<protein>
    <submittedName>
        <fullName evidence="3">Photosystem reaction center subunit H</fullName>
    </submittedName>
</protein>
<dbReference type="AlphaFoldDB" id="A0A2A2SET3"/>
<dbReference type="SUPFAM" id="SSF50346">
    <property type="entry name" value="PRC-barrel domain"/>
    <property type="match status" value="1"/>
</dbReference>
<reference evidence="4" key="1">
    <citation type="submission" date="2017-09" db="EMBL/GenBank/DDBJ databases">
        <authorList>
            <person name="Feng G."/>
            <person name="Zhu H."/>
        </authorList>
    </citation>
    <scope>NUCLEOTIDE SEQUENCE [LARGE SCALE GENOMIC DNA]</scope>
    <source>
        <strain evidence="4">1PNM-20</strain>
    </source>
</reference>
<dbReference type="RefSeq" id="WP_095998001.1">
    <property type="nucleotide sequence ID" value="NZ_NSLI01000003.1"/>
</dbReference>
<keyword evidence="1" id="KW-1133">Transmembrane helix</keyword>
<keyword evidence="4" id="KW-1185">Reference proteome</keyword>
<dbReference type="Pfam" id="PF05239">
    <property type="entry name" value="PRC"/>
    <property type="match status" value="1"/>
</dbReference>
<organism evidence="3 4">
    <name type="scientific">Sphingomonas lenta</name>
    <dbReference type="NCBI Taxonomy" id="1141887"/>
    <lineage>
        <taxon>Bacteria</taxon>
        <taxon>Pseudomonadati</taxon>
        <taxon>Pseudomonadota</taxon>
        <taxon>Alphaproteobacteria</taxon>
        <taxon>Sphingomonadales</taxon>
        <taxon>Sphingomonadaceae</taxon>
        <taxon>Sphingomonas</taxon>
    </lineage>
</organism>
<dbReference type="EMBL" id="NSLI01000003">
    <property type="protein sequence ID" value="PAX07758.1"/>
    <property type="molecule type" value="Genomic_DNA"/>
</dbReference>
<evidence type="ECO:0000259" key="2">
    <source>
        <dbReference type="Pfam" id="PF05239"/>
    </source>
</evidence>
<feature type="transmembrane region" description="Helical" evidence="1">
    <location>
        <begin position="7"/>
        <end position="25"/>
    </location>
</feature>
<sequence length="202" mass="21575">MGNIGEIAGWLALAATSVAALMTASNLGARVTGWGFVVFTVGAVCWILLGWSQGEAGRTLVISNAFLFLVNLVGIYRWLGRQARYSDGSRRAMKRSERTRGPSLMSACTLLNAPINDLDGDKLATVVDAMLSREGRDIVYLVASRGGVGGVGEKLHPIDPNAVELGADGITTRLSGEEIDRLPVLEPDRWPAELPREARVAA</sequence>
<dbReference type="Gene3D" id="2.30.30.240">
    <property type="entry name" value="PRC-barrel domain"/>
    <property type="match status" value="1"/>
</dbReference>
<comment type="caution">
    <text evidence="3">The sequence shown here is derived from an EMBL/GenBank/DDBJ whole genome shotgun (WGS) entry which is preliminary data.</text>
</comment>